<keyword evidence="1" id="KW-0880">Kelch repeat</keyword>
<sequence length="196" mass="20465">MSRAAPLVAAASPVNPAASPVIPPPAPPPPPPRASPPPPPTALPPAPLSARPEVIQKFRDGDLCDVELQPAYGPAVRAHRIILVGVSQYFKALFSGTWSGSGSHDLSALSPACLHACLEFAYTGEAEVADEAALSELVEGASYLQMDELLVSASEAYEARLSAKNALAVWQLAEAIGRLPRLAEASAWVARVNFGE</sequence>
<dbReference type="InterPro" id="IPR000210">
    <property type="entry name" value="BTB/POZ_dom"/>
</dbReference>
<feature type="compositionally biased region" description="Low complexity" evidence="3">
    <location>
        <begin position="1"/>
        <end position="20"/>
    </location>
</feature>
<evidence type="ECO:0000259" key="4">
    <source>
        <dbReference type="PROSITE" id="PS50097"/>
    </source>
</evidence>
<dbReference type="SMART" id="SM00225">
    <property type="entry name" value="BTB"/>
    <property type="match status" value="1"/>
</dbReference>
<protein>
    <recommendedName>
        <fullName evidence="4">BTB domain-containing protein</fullName>
    </recommendedName>
</protein>
<accession>A0A0D3KJG5</accession>
<dbReference type="Gene3D" id="3.30.710.10">
    <property type="entry name" value="Potassium Channel Kv1.1, Chain A"/>
    <property type="match status" value="1"/>
</dbReference>
<feature type="compositionally biased region" description="Pro residues" evidence="3">
    <location>
        <begin position="21"/>
        <end position="47"/>
    </location>
</feature>
<dbReference type="PANTHER" id="PTHR24412:SF480">
    <property type="entry name" value="KELCH-LIKE PROTEIN 8"/>
    <property type="match status" value="1"/>
</dbReference>
<proteinExistence type="predicted"/>
<evidence type="ECO:0000256" key="3">
    <source>
        <dbReference type="SAM" id="MobiDB-lite"/>
    </source>
</evidence>
<dbReference type="PANTHER" id="PTHR24412">
    <property type="entry name" value="KELCH PROTEIN"/>
    <property type="match status" value="1"/>
</dbReference>
<evidence type="ECO:0000256" key="1">
    <source>
        <dbReference type="ARBA" id="ARBA00022441"/>
    </source>
</evidence>
<evidence type="ECO:0000313" key="6">
    <source>
        <dbReference type="Proteomes" id="UP000013827"/>
    </source>
</evidence>
<evidence type="ECO:0000313" key="5">
    <source>
        <dbReference type="EnsemblProtists" id="EOD35900"/>
    </source>
</evidence>
<feature type="domain" description="BTB" evidence="4">
    <location>
        <begin position="64"/>
        <end position="130"/>
    </location>
</feature>
<dbReference type="HOGENOM" id="CLU_1393482_0_0_1"/>
<dbReference type="InterPro" id="IPR011333">
    <property type="entry name" value="SKP1/BTB/POZ_sf"/>
</dbReference>
<dbReference type="AlphaFoldDB" id="A0A0D3KJG5"/>
<dbReference type="SUPFAM" id="SSF54695">
    <property type="entry name" value="POZ domain"/>
    <property type="match status" value="1"/>
</dbReference>
<keyword evidence="2" id="KW-0677">Repeat</keyword>
<dbReference type="PaxDb" id="2903-EOD35900"/>
<dbReference type="EnsemblProtists" id="EOD35900">
    <property type="protein sequence ID" value="EOD35900"/>
    <property type="gene ID" value="EMIHUDRAFT_122601"/>
</dbReference>
<dbReference type="GeneID" id="17281172"/>
<dbReference type="CDD" id="cd18186">
    <property type="entry name" value="BTB_POZ_ZBTB_KLHL-like"/>
    <property type="match status" value="1"/>
</dbReference>
<dbReference type="RefSeq" id="XP_005788329.1">
    <property type="nucleotide sequence ID" value="XM_005788272.1"/>
</dbReference>
<organism evidence="5 6">
    <name type="scientific">Emiliania huxleyi (strain CCMP1516)</name>
    <dbReference type="NCBI Taxonomy" id="280463"/>
    <lineage>
        <taxon>Eukaryota</taxon>
        <taxon>Haptista</taxon>
        <taxon>Haptophyta</taxon>
        <taxon>Prymnesiophyceae</taxon>
        <taxon>Isochrysidales</taxon>
        <taxon>Noelaerhabdaceae</taxon>
        <taxon>Emiliania</taxon>
    </lineage>
</organism>
<dbReference type="Proteomes" id="UP000013827">
    <property type="component" value="Unassembled WGS sequence"/>
</dbReference>
<evidence type="ECO:0000256" key="2">
    <source>
        <dbReference type="ARBA" id="ARBA00022737"/>
    </source>
</evidence>
<feature type="region of interest" description="Disordered" evidence="3">
    <location>
        <begin position="1"/>
        <end position="48"/>
    </location>
</feature>
<dbReference type="PROSITE" id="PS50097">
    <property type="entry name" value="BTB"/>
    <property type="match status" value="1"/>
</dbReference>
<reference evidence="5" key="2">
    <citation type="submission" date="2024-10" db="UniProtKB">
        <authorList>
            <consortium name="EnsemblProtists"/>
        </authorList>
    </citation>
    <scope>IDENTIFICATION</scope>
</reference>
<reference evidence="6" key="1">
    <citation type="journal article" date="2013" name="Nature">
        <title>Pan genome of the phytoplankton Emiliania underpins its global distribution.</title>
        <authorList>
            <person name="Read B.A."/>
            <person name="Kegel J."/>
            <person name="Klute M.J."/>
            <person name="Kuo A."/>
            <person name="Lefebvre S.C."/>
            <person name="Maumus F."/>
            <person name="Mayer C."/>
            <person name="Miller J."/>
            <person name="Monier A."/>
            <person name="Salamov A."/>
            <person name="Young J."/>
            <person name="Aguilar M."/>
            <person name="Claverie J.M."/>
            <person name="Frickenhaus S."/>
            <person name="Gonzalez K."/>
            <person name="Herman E.K."/>
            <person name="Lin Y.C."/>
            <person name="Napier J."/>
            <person name="Ogata H."/>
            <person name="Sarno A.F."/>
            <person name="Shmutz J."/>
            <person name="Schroeder D."/>
            <person name="de Vargas C."/>
            <person name="Verret F."/>
            <person name="von Dassow P."/>
            <person name="Valentin K."/>
            <person name="Van de Peer Y."/>
            <person name="Wheeler G."/>
            <person name="Dacks J.B."/>
            <person name="Delwiche C.F."/>
            <person name="Dyhrman S.T."/>
            <person name="Glockner G."/>
            <person name="John U."/>
            <person name="Richards T."/>
            <person name="Worden A.Z."/>
            <person name="Zhang X."/>
            <person name="Grigoriev I.V."/>
            <person name="Allen A.E."/>
            <person name="Bidle K."/>
            <person name="Borodovsky M."/>
            <person name="Bowler C."/>
            <person name="Brownlee C."/>
            <person name="Cock J.M."/>
            <person name="Elias M."/>
            <person name="Gladyshev V.N."/>
            <person name="Groth M."/>
            <person name="Guda C."/>
            <person name="Hadaegh A."/>
            <person name="Iglesias-Rodriguez M.D."/>
            <person name="Jenkins J."/>
            <person name="Jones B.M."/>
            <person name="Lawson T."/>
            <person name="Leese F."/>
            <person name="Lindquist E."/>
            <person name="Lobanov A."/>
            <person name="Lomsadze A."/>
            <person name="Malik S.B."/>
            <person name="Marsh M.E."/>
            <person name="Mackinder L."/>
            <person name="Mock T."/>
            <person name="Mueller-Roeber B."/>
            <person name="Pagarete A."/>
            <person name="Parker M."/>
            <person name="Probert I."/>
            <person name="Quesneville H."/>
            <person name="Raines C."/>
            <person name="Rensing S.A."/>
            <person name="Riano-Pachon D.M."/>
            <person name="Richier S."/>
            <person name="Rokitta S."/>
            <person name="Shiraiwa Y."/>
            <person name="Soanes D.M."/>
            <person name="van der Giezen M."/>
            <person name="Wahlund T.M."/>
            <person name="Williams B."/>
            <person name="Wilson W."/>
            <person name="Wolfe G."/>
            <person name="Wurch L.L."/>
        </authorList>
    </citation>
    <scope>NUCLEOTIDE SEQUENCE</scope>
</reference>
<keyword evidence="6" id="KW-1185">Reference proteome</keyword>
<dbReference type="Pfam" id="PF00651">
    <property type="entry name" value="BTB"/>
    <property type="match status" value="1"/>
</dbReference>
<name>A0A0D3KJG5_EMIH1</name>
<dbReference type="KEGG" id="ehx:EMIHUDRAFT_122601"/>